<organism evidence="7 8">
    <name type="scientific">Xenoophorus captivus</name>
    <dbReference type="NCBI Taxonomy" id="1517983"/>
    <lineage>
        <taxon>Eukaryota</taxon>
        <taxon>Metazoa</taxon>
        <taxon>Chordata</taxon>
        <taxon>Craniata</taxon>
        <taxon>Vertebrata</taxon>
        <taxon>Euteleostomi</taxon>
        <taxon>Actinopterygii</taxon>
        <taxon>Neopterygii</taxon>
        <taxon>Teleostei</taxon>
        <taxon>Neoteleostei</taxon>
        <taxon>Acanthomorphata</taxon>
        <taxon>Ovalentaria</taxon>
        <taxon>Atherinomorphae</taxon>
        <taxon>Cyprinodontiformes</taxon>
        <taxon>Goodeidae</taxon>
        <taxon>Xenoophorus</taxon>
    </lineage>
</organism>
<dbReference type="EMBL" id="JAHRIN010068499">
    <property type="protein sequence ID" value="MEQ2215568.1"/>
    <property type="molecule type" value="Genomic_DNA"/>
</dbReference>
<feature type="non-terminal residue" evidence="7">
    <location>
        <position position="1"/>
    </location>
</feature>
<accession>A0ABV0S528</accession>
<keyword evidence="8" id="KW-1185">Reference proteome</keyword>
<evidence type="ECO:0000256" key="3">
    <source>
        <dbReference type="ARBA" id="ARBA00022692"/>
    </source>
</evidence>
<dbReference type="PRINTS" id="PR01818">
    <property type="entry name" value="DESMOCADHERN"/>
</dbReference>
<gene>
    <name evidence="7" type="ORF">XENOCAPTIV_002755</name>
</gene>
<keyword evidence="3" id="KW-0812">Transmembrane</keyword>
<keyword evidence="5" id="KW-0325">Glycoprotein</keyword>
<feature type="domain" description="Cadherin Y-type LIR-motif" evidence="6">
    <location>
        <begin position="10"/>
        <end position="61"/>
    </location>
</feature>
<evidence type="ECO:0000313" key="8">
    <source>
        <dbReference type="Proteomes" id="UP001434883"/>
    </source>
</evidence>
<dbReference type="InterPro" id="IPR000233">
    <property type="entry name" value="Cadherin_Y-type_LIR"/>
</dbReference>
<protein>
    <recommendedName>
        <fullName evidence="6">Cadherin Y-type LIR-motif domain-containing protein</fullName>
    </recommendedName>
</protein>
<evidence type="ECO:0000259" key="6">
    <source>
        <dbReference type="Pfam" id="PF01049"/>
    </source>
</evidence>
<dbReference type="InterPro" id="IPR027397">
    <property type="entry name" value="Catenin-bd_sf"/>
</dbReference>
<keyword evidence="2" id="KW-1003">Cell membrane</keyword>
<dbReference type="Proteomes" id="UP001434883">
    <property type="component" value="Unassembled WGS sequence"/>
</dbReference>
<name>A0ABV0S528_9TELE</name>
<keyword evidence="4" id="KW-0472">Membrane</keyword>
<keyword evidence="4" id="KW-1133">Transmembrane helix</keyword>
<dbReference type="Pfam" id="PF01049">
    <property type="entry name" value="CADH_Y-type_LIR"/>
    <property type="match status" value="1"/>
</dbReference>
<evidence type="ECO:0000256" key="2">
    <source>
        <dbReference type="ARBA" id="ARBA00022475"/>
    </source>
</evidence>
<sequence length="65" mass="7095">KLEYLGTEGNERYANDLIHSYGYEGLGSVAGSMGCCSENSDEGNLEFLDTLGPKFKTLAEITTKR</sequence>
<comment type="subcellular location">
    <subcellularLocation>
        <location evidence="1">Cell membrane</location>
    </subcellularLocation>
</comment>
<evidence type="ECO:0000256" key="1">
    <source>
        <dbReference type="ARBA" id="ARBA00004236"/>
    </source>
</evidence>
<evidence type="ECO:0000256" key="5">
    <source>
        <dbReference type="ARBA" id="ARBA00023180"/>
    </source>
</evidence>
<proteinExistence type="predicted"/>
<evidence type="ECO:0000256" key="4">
    <source>
        <dbReference type="ARBA" id="ARBA00022989"/>
    </source>
</evidence>
<evidence type="ECO:0000313" key="7">
    <source>
        <dbReference type="EMBL" id="MEQ2215568.1"/>
    </source>
</evidence>
<dbReference type="Gene3D" id="4.10.900.10">
    <property type="entry name" value="TCF3-CBD (Catenin binding domain)"/>
    <property type="match status" value="1"/>
</dbReference>
<comment type="caution">
    <text evidence="7">The sequence shown here is derived from an EMBL/GenBank/DDBJ whole genome shotgun (WGS) entry which is preliminary data.</text>
</comment>
<reference evidence="7 8" key="1">
    <citation type="submission" date="2021-06" db="EMBL/GenBank/DDBJ databases">
        <authorList>
            <person name="Palmer J.M."/>
        </authorList>
    </citation>
    <scope>NUCLEOTIDE SEQUENCE [LARGE SCALE GENOMIC DNA]</scope>
    <source>
        <strain evidence="7 8">XC_2019</strain>
        <tissue evidence="7">Muscle</tissue>
    </source>
</reference>
<dbReference type="InterPro" id="IPR009122">
    <property type="entry name" value="Desmosomal_cadherin"/>
</dbReference>